<name>A0A9X9BRY5_PSEMA</name>
<dbReference type="RefSeq" id="WP_074848190.1">
    <property type="nucleotide sequence ID" value="NZ_FNSU01000003.1"/>
</dbReference>
<dbReference type="EMBL" id="VFEQ01000008">
    <property type="protein sequence ID" value="TWR59512.1"/>
    <property type="molecule type" value="Genomic_DNA"/>
</dbReference>
<dbReference type="OrthoDB" id="8455288at2"/>
<dbReference type="AlphaFoldDB" id="A0A9X9BRY5"/>
<accession>A0A9X9BRY5</accession>
<comment type="caution">
    <text evidence="1">The sequence shown here is derived from an EMBL/GenBank/DDBJ whole genome shotgun (WGS) entry which is preliminary data.</text>
</comment>
<gene>
    <name evidence="1" type="ORF">FIV41_14910</name>
</gene>
<dbReference type="Pfam" id="PF05930">
    <property type="entry name" value="Phage_AlpA"/>
    <property type="match status" value="1"/>
</dbReference>
<sequence>MTARGAKDPSCILIRMSEVTKIVGLARPTIYKLLRNPESKFPRPVKLTEATGKSAPVAWVLSEVQDWTRTRIRR</sequence>
<dbReference type="Proteomes" id="UP000316123">
    <property type="component" value="Unassembled WGS sequence"/>
</dbReference>
<evidence type="ECO:0000313" key="1">
    <source>
        <dbReference type="EMBL" id="TWR59512.1"/>
    </source>
</evidence>
<protein>
    <submittedName>
        <fullName evidence="1">AlpA family phage regulatory protein</fullName>
    </submittedName>
</protein>
<reference evidence="1 2" key="1">
    <citation type="submission" date="2019-06" db="EMBL/GenBank/DDBJ databases">
        <title>Pseudomonas bimorpha sp. nov. isolated from bovine raw milk and skim milk concentrate.</title>
        <authorList>
            <person name="Hofmann K."/>
            <person name="Huptas C."/>
            <person name="Doll E."/>
            <person name="Scherer S."/>
            <person name="Wenning M."/>
        </authorList>
    </citation>
    <scope>NUCLEOTIDE SEQUENCE [LARGE SCALE GENOMIC DNA]</scope>
    <source>
        <strain evidence="1 2">DSM 13124</strain>
    </source>
</reference>
<proteinExistence type="predicted"/>
<dbReference type="InterPro" id="IPR010260">
    <property type="entry name" value="AlpA"/>
</dbReference>
<organism evidence="1 2">
    <name type="scientific">Pseudomonas marginalis</name>
    <name type="common">Pseudomonas panacis</name>
    <dbReference type="NCBI Taxonomy" id="298"/>
    <lineage>
        <taxon>Bacteria</taxon>
        <taxon>Pseudomonadati</taxon>
        <taxon>Pseudomonadota</taxon>
        <taxon>Gammaproteobacteria</taxon>
        <taxon>Pseudomonadales</taxon>
        <taxon>Pseudomonadaceae</taxon>
        <taxon>Pseudomonas</taxon>
    </lineage>
</organism>
<evidence type="ECO:0000313" key="2">
    <source>
        <dbReference type="Proteomes" id="UP000316123"/>
    </source>
</evidence>
<dbReference type="Gene3D" id="1.10.238.160">
    <property type="match status" value="1"/>
</dbReference>